<accession>A7F4Z6</accession>
<dbReference type="AlphaFoldDB" id="A7F4Z6"/>
<gene>
    <name evidence="1" type="ORF">SS1G_12671</name>
</gene>
<dbReference type="RefSeq" id="XP_001586096.1">
    <property type="nucleotide sequence ID" value="XM_001586046.1"/>
</dbReference>
<proteinExistence type="predicted"/>
<dbReference type="Proteomes" id="UP000001312">
    <property type="component" value="Unassembled WGS sequence"/>
</dbReference>
<dbReference type="InParanoid" id="A7F4Z6"/>
<dbReference type="KEGG" id="ssl:SS1G_12671"/>
<protein>
    <submittedName>
        <fullName evidence="1">Uncharacterized protein</fullName>
    </submittedName>
</protein>
<keyword evidence="2" id="KW-1185">Reference proteome</keyword>
<evidence type="ECO:0000313" key="2">
    <source>
        <dbReference type="Proteomes" id="UP000001312"/>
    </source>
</evidence>
<dbReference type="GeneID" id="5482221"/>
<name>A7F4Z6_SCLS1</name>
<reference evidence="2" key="1">
    <citation type="journal article" date="2011" name="PLoS Genet.">
        <title>Genomic analysis of the necrotrophic fungal pathogens Sclerotinia sclerotiorum and Botrytis cinerea.</title>
        <authorList>
            <person name="Amselem J."/>
            <person name="Cuomo C.A."/>
            <person name="van Kan J.A."/>
            <person name="Viaud M."/>
            <person name="Benito E.P."/>
            <person name="Couloux A."/>
            <person name="Coutinho P.M."/>
            <person name="de Vries R.P."/>
            <person name="Dyer P.S."/>
            <person name="Fillinger S."/>
            <person name="Fournier E."/>
            <person name="Gout L."/>
            <person name="Hahn M."/>
            <person name="Kohn L."/>
            <person name="Lapalu N."/>
            <person name="Plummer K.M."/>
            <person name="Pradier J.M."/>
            <person name="Quevillon E."/>
            <person name="Sharon A."/>
            <person name="Simon A."/>
            <person name="ten Have A."/>
            <person name="Tudzynski B."/>
            <person name="Tudzynski P."/>
            <person name="Wincker P."/>
            <person name="Andrew M."/>
            <person name="Anthouard V."/>
            <person name="Beever R.E."/>
            <person name="Beffa R."/>
            <person name="Benoit I."/>
            <person name="Bouzid O."/>
            <person name="Brault B."/>
            <person name="Chen Z."/>
            <person name="Choquer M."/>
            <person name="Collemare J."/>
            <person name="Cotton P."/>
            <person name="Danchin E.G."/>
            <person name="Da Silva C."/>
            <person name="Gautier A."/>
            <person name="Giraud C."/>
            <person name="Giraud T."/>
            <person name="Gonzalez C."/>
            <person name="Grossetete S."/>
            <person name="Guldener U."/>
            <person name="Henrissat B."/>
            <person name="Howlett B.J."/>
            <person name="Kodira C."/>
            <person name="Kretschmer M."/>
            <person name="Lappartient A."/>
            <person name="Leroch M."/>
            <person name="Levis C."/>
            <person name="Mauceli E."/>
            <person name="Neuveglise C."/>
            <person name="Oeser B."/>
            <person name="Pearson M."/>
            <person name="Poulain J."/>
            <person name="Poussereau N."/>
            <person name="Quesneville H."/>
            <person name="Rascle C."/>
            <person name="Schumacher J."/>
            <person name="Segurens B."/>
            <person name="Sexton A."/>
            <person name="Silva E."/>
            <person name="Sirven C."/>
            <person name="Soanes D.M."/>
            <person name="Talbot N.J."/>
            <person name="Templeton M."/>
            <person name="Yandava C."/>
            <person name="Yarden O."/>
            <person name="Zeng Q."/>
            <person name="Rollins J.A."/>
            <person name="Lebrun M.H."/>
            <person name="Dickman M."/>
        </authorList>
    </citation>
    <scope>NUCLEOTIDE SEQUENCE [LARGE SCALE GENOMIC DNA]</scope>
    <source>
        <strain evidence="2">ATCC 18683 / 1980 / Ss-1</strain>
    </source>
</reference>
<evidence type="ECO:0000313" key="1">
    <source>
        <dbReference type="EMBL" id="EDN97817.1"/>
    </source>
</evidence>
<organism evidence="1 2">
    <name type="scientific">Sclerotinia sclerotiorum (strain ATCC 18683 / 1980 / Ss-1)</name>
    <name type="common">White mold</name>
    <name type="synonym">Whetzelinia sclerotiorum</name>
    <dbReference type="NCBI Taxonomy" id="665079"/>
    <lineage>
        <taxon>Eukaryota</taxon>
        <taxon>Fungi</taxon>
        <taxon>Dikarya</taxon>
        <taxon>Ascomycota</taxon>
        <taxon>Pezizomycotina</taxon>
        <taxon>Leotiomycetes</taxon>
        <taxon>Helotiales</taxon>
        <taxon>Sclerotiniaceae</taxon>
        <taxon>Sclerotinia</taxon>
    </lineage>
</organism>
<dbReference type="EMBL" id="CH476642">
    <property type="protein sequence ID" value="EDN97817.1"/>
    <property type="molecule type" value="Genomic_DNA"/>
</dbReference>
<sequence length="56" mass="6308">MAIAAQASKKQVKVYFVFNLYVVHGKYSCLISKKIALARLLETSVRFMHNCSSLIS</sequence>